<accession>A0ABV0L7N4</accession>
<keyword evidence="1" id="KW-1133">Transmembrane helix</keyword>
<organism evidence="2 3">
    <name type="scientific">Amycolatopsis melonis</name>
    <dbReference type="NCBI Taxonomy" id="3156488"/>
    <lineage>
        <taxon>Bacteria</taxon>
        <taxon>Bacillati</taxon>
        <taxon>Actinomycetota</taxon>
        <taxon>Actinomycetes</taxon>
        <taxon>Pseudonocardiales</taxon>
        <taxon>Pseudonocardiaceae</taxon>
        <taxon>Amycolatopsis</taxon>
    </lineage>
</organism>
<keyword evidence="1" id="KW-0812">Transmembrane</keyword>
<evidence type="ECO:0000313" key="3">
    <source>
        <dbReference type="Proteomes" id="UP001440984"/>
    </source>
</evidence>
<proteinExistence type="predicted"/>
<comment type="caution">
    <text evidence="2">The sequence shown here is derived from an EMBL/GenBank/DDBJ whole genome shotgun (WGS) entry which is preliminary data.</text>
</comment>
<dbReference type="RefSeq" id="WP_348947675.1">
    <property type="nucleotide sequence ID" value="NZ_JBDZYD010000002.1"/>
</dbReference>
<keyword evidence="3" id="KW-1185">Reference proteome</keyword>
<name>A0ABV0L7N4_9PSEU</name>
<feature type="transmembrane region" description="Helical" evidence="1">
    <location>
        <begin position="44"/>
        <end position="63"/>
    </location>
</feature>
<protein>
    <submittedName>
        <fullName evidence="2">Uncharacterized protein</fullName>
    </submittedName>
</protein>
<evidence type="ECO:0000256" key="1">
    <source>
        <dbReference type="SAM" id="Phobius"/>
    </source>
</evidence>
<sequence length="67" mass="6974">MDEIIHALVKEIGPWRLLVAALAVFFAVLATLVGLAAIVSPYLAAAGAFGAVLTGLAALVRAWRSRT</sequence>
<dbReference type="EMBL" id="JBDZYD010000002">
    <property type="protein sequence ID" value="MEQ0558325.1"/>
    <property type="molecule type" value="Genomic_DNA"/>
</dbReference>
<dbReference type="Proteomes" id="UP001440984">
    <property type="component" value="Unassembled WGS sequence"/>
</dbReference>
<keyword evidence="1" id="KW-0472">Membrane</keyword>
<reference evidence="2 3" key="1">
    <citation type="submission" date="2024-05" db="EMBL/GenBank/DDBJ databases">
        <authorList>
            <person name="Zhao H."/>
            <person name="Xu Y."/>
            <person name="Lin S."/>
            <person name="Spain J.C."/>
            <person name="Zhou N.-Y."/>
        </authorList>
    </citation>
    <scope>NUCLEOTIDE SEQUENCE [LARGE SCALE GENOMIC DNA]</scope>
    <source>
        <strain evidence="2 3">NEAU-NG30</strain>
    </source>
</reference>
<evidence type="ECO:0000313" key="2">
    <source>
        <dbReference type="EMBL" id="MEQ0558325.1"/>
    </source>
</evidence>
<gene>
    <name evidence="2" type="ORF">ABJI51_04520</name>
</gene>
<feature type="transmembrane region" description="Helical" evidence="1">
    <location>
        <begin position="17"/>
        <end position="38"/>
    </location>
</feature>